<organism evidence="1 2">
    <name type="scientific">Caenimonas terrae</name>
    <dbReference type="NCBI Taxonomy" id="696074"/>
    <lineage>
        <taxon>Bacteria</taxon>
        <taxon>Pseudomonadati</taxon>
        <taxon>Pseudomonadota</taxon>
        <taxon>Betaproteobacteria</taxon>
        <taxon>Burkholderiales</taxon>
        <taxon>Comamonadaceae</taxon>
        <taxon>Caenimonas</taxon>
    </lineage>
</organism>
<gene>
    <name evidence="1" type="ORF">ACFPOE_07595</name>
</gene>
<protein>
    <submittedName>
        <fullName evidence="1">Uncharacterized protein</fullName>
    </submittedName>
</protein>
<proteinExistence type="predicted"/>
<dbReference type="RefSeq" id="WP_376849445.1">
    <property type="nucleotide sequence ID" value="NZ_JBHSMF010000006.1"/>
</dbReference>
<keyword evidence="2" id="KW-1185">Reference proteome</keyword>
<evidence type="ECO:0000313" key="1">
    <source>
        <dbReference type="EMBL" id="MFC5497392.1"/>
    </source>
</evidence>
<evidence type="ECO:0000313" key="2">
    <source>
        <dbReference type="Proteomes" id="UP001596037"/>
    </source>
</evidence>
<sequence>MENQRVETMKRVQESFAEWKAVQDRIKQLEAALQAHDATRDAPLAQLQRDLLSLKNESERLLLAAQYALLSIKTPRSSSGDSTWG</sequence>
<comment type="caution">
    <text evidence="1">The sequence shown here is derived from an EMBL/GenBank/DDBJ whole genome shotgun (WGS) entry which is preliminary data.</text>
</comment>
<accession>A0ABW0NDS3</accession>
<dbReference type="EMBL" id="JBHSMF010000006">
    <property type="protein sequence ID" value="MFC5497392.1"/>
    <property type="molecule type" value="Genomic_DNA"/>
</dbReference>
<name>A0ABW0NDS3_9BURK</name>
<reference evidence="2" key="1">
    <citation type="journal article" date="2019" name="Int. J. Syst. Evol. Microbiol.">
        <title>The Global Catalogue of Microorganisms (GCM) 10K type strain sequencing project: providing services to taxonomists for standard genome sequencing and annotation.</title>
        <authorList>
            <consortium name="The Broad Institute Genomics Platform"/>
            <consortium name="The Broad Institute Genome Sequencing Center for Infectious Disease"/>
            <person name="Wu L."/>
            <person name="Ma J."/>
        </authorList>
    </citation>
    <scope>NUCLEOTIDE SEQUENCE [LARGE SCALE GENOMIC DNA]</scope>
    <source>
        <strain evidence="2">CCUG 57401</strain>
    </source>
</reference>
<dbReference type="Proteomes" id="UP001596037">
    <property type="component" value="Unassembled WGS sequence"/>
</dbReference>